<gene>
    <name evidence="9" type="ORF">AKJ09_05628</name>
</gene>
<keyword evidence="2" id="KW-1003">Cell membrane</keyword>
<evidence type="ECO:0000256" key="1">
    <source>
        <dbReference type="ARBA" id="ARBA00004651"/>
    </source>
</evidence>
<evidence type="ECO:0000256" key="6">
    <source>
        <dbReference type="ARBA" id="ARBA00022989"/>
    </source>
</evidence>
<dbReference type="GO" id="GO:0016763">
    <property type="term" value="F:pentosyltransferase activity"/>
    <property type="evidence" value="ECO:0007669"/>
    <property type="project" value="TreeGrafter"/>
</dbReference>
<dbReference type="STRING" id="1391654.AKJ09_05628"/>
<evidence type="ECO:0000256" key="5">
    <source>
        <dbReference type="ARBA" id="ARBA00022692"/>
    </source>
</evidence>
<feature type="transmembrane region" description="Helical" evidence="8">
    <location>
        <begin position="356"/>
        <end position="376"/>
    </location>
</feature>
<evidence type="ECO:0000256" key="3">
    <source>
        <dbReference type="ARBA" id="ARBA00022676"/>
    </source>
</evidence>
<keyword evidence="6 8" id="KW-1133">Transmembrane helix</keyword>
<evidence type="ECO:0000313" key="9">
    <source>
        <dbReference type="EMBL" id="AKU98964.1"/>
    </source>
</evidence>
<dbReference type="GO" id="GO:0010041">
    <property type="term" value="P:response to iron(III) ion"/>
    <property type="evidence" value="ECO:0007669"/>
    <property type="project" value="TreeGrafter"/>
</dbReference>
<evidence type="ECO:0000313" key="10">
    <source>
        <dbReference type="Proteomes" id="UP000064967"/>
    </source>
</evidence>
<feature type="transmembrane region" description="Helical" evidence="8">
    <location>
        <begin position="26"/>
        <end position="44"/>
    </location>
</feature>
<keyword evidence="3" id="KW-0328">Glycosyltransferase</keyword>
<dbReference type="EMBL" id="CP012333">
    <property type="protein sequence ID" value="AKU98964.1"/>
    <property type="molecule type" value="Genomic_DNA"/>
</dbReference>
<dbReference type="GO" id="GO:0005886">
    <property type="term" value="C:plasma membrane"/>
    <property type="evidence" value="ECO:0007669"/>
    <property type="project" value="UniProtKB-SubCell"/>
</dbReference>
<dbReference type="PANTHER" id="PTHR33908:SF3">
    <property type="entry name" value="UNDECAPRENYL PHOSPHATE-ALPHA-4-AMINO-4-DEOXY-L-ARABINOSE ARABINOSYL TRANSFERASE"/>
    <property type="match status" value="1"/>
</dbReference>
<keyword evidence="10" id="KW-1185">Reference proteome</keyword>
<keyword evidence="7 8" id="KW-0472">Membrane</keyword>
<keyword evidence="5 8" id="KW-0812">Transmembrane</keyword>
<evidence type="ECO:0000256" key="7">
    <source>
        <dbReference type="ARBA" id="ARBA00023136"/>
    </source>
</evidence>
<dbReference type="AlphaFoldDB" id="A0A0K1Q0M6"/>
<feature type="transmembrane region" description="Helical" evidence="8">
    <location>
        <begin position="295"/>
        <end position="313"/>
    </location>
</feature>
<evidence type="ECO:0000256" key="2">
    <source>
        <dbReference type="ARBA" id="ARBA00022475"/>
    </source>
</evidence>
<dbReference type="GO" id="GO:0009103">
    <property type="term" value="P:lipopolysaccharide biosynthetic process"/>
    <property type="evidence" value="ECO:0007669"/>
    <property type="project" value="UniProtKB-ARBA"/>
</dbReference>
<organism evidence="9 10">
    <name type="scientific">Labilithrix luteola</name>
    <dbReference type="NCBI Taxonomy" id="1391654"/>
    <lineage>
        <taxon>Bacteria</taxon>
        <taxon>Pseudomonadati</taxon>
        <taxon>Myxococcota</taxon>
        <taxon>Polyangia</taxon>
        <taxon>Polyangiales</taxon>
        <taxon>Labilitrichaceae</taxon>
        <taxon>Labilithrix</taxon>
    </lineage>
</organism>
<evidence type="ECO:0000256" key="4">
    <source>
        <dbReference type="ARBA" id="ARBA00022679"/>
    </source>
</evidence>
<dbReference type="Proteomes" id="UP000064967">
    <property type="component" value="Chromosome"/>
</dbReference>
<comment type="subcellular location">
    <subcellularLocation>
        <location evidence="1">Cell membrane</location>
        <topology evidence="1">Multi-pass membrane protein</topology>
    </subcellularLocation>
</comment>
<feature type="transmembrane region" description="Helical" evidence="8">
    <location>
        <begin position="319"/>
        <end position="336"/>
    </location>
</feature>
<name>A0A0K1Q0M6_9BACT</name>
<reference evidence="9 10" key="1">
    <citation type="submission" date="2015-08" db="EMBL/GenBank/DDBJ databases">
        <authorList>
            <person name="Babu N.S."/>
            <person name="Beckwith C.J."/>
            <person name="Beseler K.G."/>
            <person name="Brison A."/>
            <person name="Carone J.V."/>
            <person name="Caskin T.P."/>
            <person name="Diamond M."/>
            <person name="Durham M.E."/>
            <person name="Foxe J.M."/>
            <person name="Go M."/>
            <person name="Henderson B.A."/>
            <person name="Jones I.B."/>
            <person name="McGettigan J.A."/>
            <person name="Micheletti S.J."/>
            <person name="Nasrallah M.E."/>
            <person name="Ortiz D."/>
            <person name="Piller C.R."/>
            <person name="Privatt S.R."/>
            <person name="Schneider S.L."/>
            <person name="Sharp S."/>
            <person name="Smith T.C."/>
            <person name="Stanton J.D."/>
            <person name="Ullery H.E."/>
            <person name="Wilson R.J."/>
            <person name="Serrano M.G."/>
            <person name="Buck G."/>
            <person name="Lee V."/>
            <person name="Wang Y."/>
            <person name="Carvalho R."/>
            <person name="Voegtly L."/>
            <person name="Shi R."/>
            <person name="Duckworth R."/>
            <person name="Johnson A."/>
            <person name="Loviza R."/>
            <person name="Walstead R."/>
            <person name="Shah Z."/>
            <person name="Kiflezghi M."/>
            <person name="Wade K."/>
            <person name="Ball S.L."/>
            <person name="Bradley K.W."/>
            <person name="Asai D.J."/>
            <person name="Bowman C.A."/>
            <person name="Russell D.A."/>
            <person name="Pope W.H."/>
            <person name="Jacobs-Sera D."/>
            <person name="Hendrix R.W."/>
            <person name="Hatfull G.F."/>
        </authorList>
    </citation>
    <scope>NUCLEOTIDE SEQUENCE [LARGE SCALE GENOMIC DNA]</scope>
    <source>
        <strain evidence="9 10">DSM 27648</strain>
    </source>
</reference>
<feature type="transmembrane region" description="Helical" evidence="8">
    <location>
        <begin position="65"/>
        <end position="89"/>
    </location>
</feature>
<feature type="transmembrane region" description="Helical" evidence="8">
    <location>
        <begin position="396"/>
        <end position="418"/>
    </location>
</feature>
<dbReference type="InterPro" id="IPR050297">
    <property type="entry name" value="LipidA_mod_glycosyltrf_83"/>
</dbReference>
<evidence type="ECO:0000256" key="8">
    <source>
        <dbReference type="SAM" id="Phobius"/>
    </source>
</evidence>
<feature type="transmembrane region" description="Helical" evidence="8">
    <location>
        <begin position="425"/>
        <end position="446"/>
    </location>
</feature>
<dbReference type="PANTHER" id="PTHR33908">
    <property type="entry name" value="MANNOSYLTRANSFERASE YKCB-RELATED"/>
    <property type="match status" value="1"/>
</dbReference>
<keyword evidence="4 9" id="KW-0808">Transferase</keyword>
<proteinExistence type="predicted"/>
<sequence length="560" mass="60844">MLSAVVLLTMPGFAILAHQAITDMPLVAGVAGSVGMLVGASAISDSRESRGFIIRVMGRDFVLHGGHLVAALYAALVVPQLLVLLGAHVHVGSGALVWGRDRLLAGSPHACTLPGQPTCREIALAHPRLAPLAQAAFWLPVMAYTTLRIADTRRARNQWVIVAWLFAALATMSKGPAGLVIPVSAAAMLLAIRRSLRPLSWMELATGALVTLSLVGPWYVAAYARHGRSFIDELVMRNMLGRTLDHLHDTNGGDDVGITYFVKQLGYATLPWFGFALAALFSLSTGTRFGRKATAKAMMAGAFLVAFTLVSMMKTKFHHYVLVALPPCAALVGLWLDELWEEARTTTTRHDAARTLVILVLVAATTVLVGFDVVSVPNHFAKLMTYRYSRAWPSEAWTATVMGCFVGALSLAMVGVAVRRFRRRALIGCAVLSAAFAMFVLDVYWLRTGPLGGQRAVFDAYYRARADDSNRAELVAYQLNWKGENFYSGNDLAIFIQSGAPFRKYLEERKRHDAHVLYAVTETGRLSSLRSELGALRSFDVLTDATASPEFSLVRAVLAP</sequence>
<feature type="transmembrane region" description="Helical" evidence="8">
    <location>
        <begin position="204"/>
        <end position="224"/>
    </location>
</feature>
<dbReference type="KEGG" id="llu:AKJ09_05628"/>
<protein>
    <submittedName>
        <fullName evidence="9">Polymyxin resistance protein ArnT, undecaprenyl phosphate-alpha-L-Ara4N transferase</fullName>
    </submittedName>
</protein>
<feature type="transmembrane region" description="Helical" evidence="8">
    <location>
        <begin position="265"/>
        <end position="283"/>
    </location>
</feature>
<feature type="transmembrane region" description="Helical" evidence="8">
    <location>
        <begin position="161"/>
        <end position="192"/>
    </location>
</feature>
<accession>A0A0K1Q0M6</accession>